<keyword evidence="1" id="KW-1133">Transmembrane helix</keyword>
<protein>
    <recommendedName>
        <fullName evidence="2">DUF6594 domain-containing protein</fullName>
    </recommendedName>
</protein>
<reference evidence="3" key="1">
    <citation type="journal article" date="2023" name="Mol. Phylogenet. Evol.">
        <title>Genome-scale phylogeny and comparative genomics of the fungal order Sordariales.</title>
        <authorList>
            <person name="Hensen N."/>
            <person name="Bonometti L."/>
            <person name="Westerberg I."/>
            <person name="Brannstrom I.O."/>
            <person name="Guillou S."/>
            <person name="Cros-Aarteil S."/>
            <person name="Calhoun S."/>
            <person name="Haridas S."/>
            <person name="Kuo A."/>
            <person name="Mondo S."/>
            <person name="Pangilinan J."/>
            <person name="Riley R."/>
            <person name="LaButti K."/>
            <person name="Andreopoulos B."/>
            <person name="Lipzen A."/>
            <person name="Chen C."/>
            <person name="Yan M."/>
            <person name="Daum C."/>
            <person name="Ng V."/>
            <person name="Clum A."/>
            <person name="Steindorff A."/>
            <person name="Ohm R.A."/>
            <person name="Martin F."/>
            <person name="Silar P."/>
            <person name="Natvig D.O."/>
            <person name="Lalanne C."/>
            <person name="Gautier V."/>
            <person name="Ament-Velasquez S.L."/>
            <person name="Kruys A."/>
            <person name="Hutchinson M.I."/>
            <person name="Powell A.J."/>
            <person name="Barry K."/>
            <person name="Miller A.N."/>
            <person name="Grigoriev I.V."/>
            <person name="Debuchy R."/>
            <person name="Gladieux P."/>
            <person name="Hiltunen Thoren M."/>
            <person name="Johannesson H."/>
        </authorList>
    </citation>
    <scope>NUCLEOTIDE SEQUENCE</scope>
    <source>
        <strain evidence="3">CBS 508.74</strain>
    </source>
</reference>
<dbReference type="InterPro" id="IPR046529">
    <property type="entry name" value="DUF6594"/>
</dbReference>
<gene>
    <name evidence="3" type="ORF">N656DRAFT_841078</name>
</gene>
<dbReference type="AlphaFoldDB" id="A0AAN6TNT9"/>
<organism evidence="3 4">
    <name type="scientific">Canariomyces notabilis</name>
    <dbReference type="NCBI Taxonomy" id="2074819"/>
    <lineage>
        <taxon>Eukaryota</taxon>
        <taxon>Fungi</taxon>
        <taxon>Dikarya</taxon>
        <taxon>Ascomycota</taxon>
        <taxon>Pezizomycotina</taxon>
        <taxon>Sordariomycetes</taxon>
        <taxon>Sordariomycetidae</taxon>
        <taxon>Sordariales</taxon>
        <taxon>Chaetomiaceae</taxon>
        <taxon>Canariomyces</taxon>
    </lineage>
</organism>
<proteinExistence type="predicted"/>
<comment type="caution">
    <text evidence="3">The sequence shown here is derived from an EMBL/GenBank/DDBJ whole genome shotgun (WGS) entry which is preliminary data.</text>
</comment>
<keyword evidence="1" id="KW-0812">Transmembrane</keyword>
<keyword evidence="1" id="KW-0472">Membrane</keyword>
<evidence type="ECO:0000313" key="3">
    <source>
        <dbReference type="EMBL" id="KAK4117400.1"/>
    </source>
</evidence>
<feature type="transmembrane region" description="Helical" evidence="1">
    <location>
        <begin position="174"/>
        <end position="194"/>
    </location>
</feature>
<dbReference type="PANTHER" id="PTHR34502:SF5">
    <property type="entry name" value="DUF6594 DOMAIN-CONTAINING PROTEIN"/>
    <property type="match status" value="1"/>
</dbReference>
<dbReference type="Pfam" id="PF20237">
    <property type="entry name" value="DUF6594"/>
    <property type="match status" value="1"/>
</dbReference>
<dbReference type="GeneID" id="89943101"/>
<evidence type="ECO:0000256" key="1">
    <source>
        <dbReference type="SAM" id="Phobius"/>
    </source>
</evidence>
<evidence type="ECO:0000259" key="2">
    <source>
        <dbReference type="Pfam" id="PF20237"/>
    </source>
</evidence>
<evidence type="ECO:0000313" key="4">
    <source>
        <dbReference type="Proteomes" id="UP001302812"/>
    </source>
</evidence>
<dbReference type="PANTHER" id="PTHR34502">
    <property type="entry name" value="DUF6594 DOMAIN-CONTAINING PROTEIN-RELATED"/>
    <property type="match status" value="1"/>
</dbReference>
<dbReference type="EMBL" id="MU853332">
    <property type="protein sequence ID" value="KAK4117400.1"/>
    <property type="molecule type" value="Genomic_DNA"/>
</dbReference>
<dbReference type="RefSeq" id="XP_064674970.1">
    <property type="nucleotide sequence ID" value="XM_064818975.1"/>
</dbReference>
<sequence>MDDIDASVAEFIARAEDWAIFRRFRALNVKNIMTLQKVLLSIENGKLQASEERLDEILDKYNRALCNYARLCSMEDPQKKHLTALWHYINDRSIRSPGFFPADWDFLPRPDEEKVKRDEKTQELVAICPAGDGGFVYAAVDKLVSEFTPGREDTGTGGTISTWTRGVTQKTTRAINTAASAILLVAPIIILHFVKDGIKSLILIVVWTVGFSVAMSLITEAKNSEIMMASAA</sequence>
<feature type="domain" description="DUF6594" evidence="2">
    <location>
        <begin position="7"/>
        <end position="232"/>
    </location>
</feature>
<feature type="transmembrane region" description="Helical" evidence="1">
    <location>
        <begin position="200"/>
        <end position="218"/>
    </location>
</feature>
<name>A0AAN6TNT9_9PEZI</name>
<reference evidence="3" key="2">
    <citation type="submission" date="2023-05" db="EMBL/GenBank/DDBJ databases">
        <authorList>
            <consortium name="Lawrence Berkeley National Laboratory"/>
            <person name="Steindorff A."/>
            <person name="Hensen N."/>
            <person name="Bonometti L."/>
            <person name="Westerberg I."/>
            <person name="Brannstrom I.O."/>
            <person name="Guillou S."/>
            <person name="Cros-Aarteil S."/>
            <person name="Calhoun S."/>
            <person name="Haridas S."/>
            <person name="Kuo A."/>
            <person name="Mondo S."/>
            <person name="Pangilinan J."/>
            <person name="Riley R."/>
            <person name="Labutti K."/>
            <person name="Andreopoulos B."/>
            <person name="Lipzen A."/>
            <person name="Chen C."/>
            <person name="Yanf M."/>
            <person name="Daum C."/>
            <person name="Ng V."/>
            <person name="Clum A."/>
            <person name="Ohm R."/>
            <person name="Martin F."/>
            <person name="Silar P."/>
            <person name="Natvig D."/>
            <person name="Lalanne C."/>
            <person name="Gautier V."/>
            <person name="Ament-Velasquez S.L."/>
            <person name="Kruys A."/>
            <person name="Hutchinson M.I."/>
            <person name="Powell A.J."/>
            <person name="Barry K."/>
            <person name="Miller A.N."/>
            <person name="Grigoriev I.V."/>
            <person name="Debuchy R."/>
            <person name="Gladieux P."/>
            <person name="Thoren M.H."/>
            <person name="Johannesson H."/>
        </authorList>
    </citation>
    <scope>NUCLEOTIDE SEQUENCE</scope>
    <source>
        <strain evidence="3">CBS 508.74</strain>
    </source>
</reference>
<keyword evidence="4" id="KW-1185">Reference proteome</keyword>
<dbReference type="Proteomes" id="UP001302812">
    <property type="component" value="Unassembled WGS sequence"/>
</dbReference>
<accession>A0AAN6TNT9</accession>